<accession>A0A316FAV6</accession>
<dbReference type="EMBL" id="QGGR01000013">
    <property type="protein sequence ID" value="PWK43490.1"/>
    <property type="molecule type" value="Genomic_DNA"/>
</dbReference>
<evidence type="ECO:0000313" key="2">
    <source>
        <dbReference type="Proteomes" id="UP000245697"/>
    </source>
</evidence>
<comment type="caution">
    <text evidence="1">The sequence shown here is derived from an EMBL/GenBank/DDBJ whole genome shotgun (WGS) entry which is preliminary data.</text>
</comment>
<reference evidence="1 2" key="1">
    <citation type="submission" date="2018-05" db="EMBL/GenBank/DDBJ databases">
        <title>Genomic Encyclopedia of Archaeal and Bacterial Type Strains, Phase II (KMG-II): from individual species to whole genera.</title>
        <authorList>
            <person name="Goeker M."/>
        </authorList>
    </citation>
    <scope>NUCLEOTIDE SEQUENCE [LARGE SCALE GENOMIC DNA]</scope>
    <source>
        <strain evidence="1 2">DSM 45184</strain>
    </source>
</reference>
<organism evidence="1 2">
    <name type="scientific">Actinoplanes xinjiangensis</name>
    <dbReference type="NCBI Taxonomy" id="512350"/>
    <lineage>
        <taxon>Bacteria</taxon>
        <taxon>Bacillati</taxon>
        <taxon>Actinomycetota</taxon>
        <taxon>Actinomycetes</taxon>
        <taxon>Micromonosporales</taxon>
        <taxon>Micromonosporaceae</taxon>
        <taxon>Actinoplanes</taxon>
    </lineage>
</organism>
<name>A0A316FAV6_9ACTN</name>
<dbReference type="AlphaFoldDB" id="A0A316FAV6"/>
<sequence length="98" mass="11017">MRDFVERVTFATAGDIRGMLDDVLADDWMALPPWARNLSYRLACLQQPGDRELLREAAADLYSFGPDWDGHAQRLRDAADGIGQVVSRRSSEPDQAPR</sequence>
<proteinExistence type="predicted"/>
<dbReference type="RefSeq" id="WP_239170367.1">
    <property type="nucleotide sequence ID" value="NZ_BONA01000063.1"/>
</dbReference>
<evidence type="ECO:0000313" key="1">
    <source>
        <dbReference type="EMBL" id="PWK43490.1"/>
    </source>
</evidence>
<keyword evidence="2" id="KW-1185">Reference proteome</keyword>
<protein>
    <submittedName>
        <fullName evidence="1">Uncharacterized protein</fullName>
    </submittedName>
</protein>
<dbReference type="Proteomes" id="UP000245697">
    <property type="component" value="Unassembled WGS sequence"/>
</dbReference>
<gene>
    <name evidence="1" type="ORF">BC793_113172</name>
</gene>